<reference evidence="2 3" key="1">
    <citation type="submission" date="2023-03" db="EMBL/GenBank/DDBJ databases">
        <title>Bacillus Genome Sequencing.</title>
        <authorList>
            <person name="Dunlap C."/>
        </authorList>
    </citation>
    <scope>NUCLEOTIDE SEQUENCE [LARGE SCALE GENOMIC DNA]</scope>
    <source>
        <strain evidence="2 3">B-23453</strain>
    </source>
</reference>
<feature type="transmembrane region" description="Helical" evidence="1">
    <location>
        <begin position="7"/>
        <end position="27"/>
    </location>
</feature>
<keyword evidence="1" id="KW-0472">Membrane</keyword>
<evidence type="ECO:0000313" key="2">
    <source>
        <dbReference type="EMBL" id="MED1205135.1"/>
    </source>
</evidence>
<sequence length="291" mass="33849">MNRNRNLYFLYLITIMISFCIGCYLVRPDKETIIYFPLHPKAHFLNAKTQLSAEPLNNSPFYNINWSVTSLLDRKAYLRQDAGLLFEDGKLKSIIGPAEWKQTADTINETRTFTDKSSHLFQAIAFHYGEIHEKQKITSVQQMSHDSLYVIQTANNSLYSFRQAQDSVQVQWERELNQKSQRYLHLLWKKGMEQWSLKADSYTSIPLTDLYQYNSEPLPGFTRTQSDQIIGRLWEGLYKQYITGIKKEDGTVISPINSAVPLVLINPTLRELLVLIPTEQYGDFLLKQRIP</sequence>
<keyword evidence="3" id="KW-1185">Reference proteome</keyword>
<protein>
    <submittedName>
        <fullName evidence="2">Uncharacterized protein</fullName>
    </submittedName>
</protein>
<evidence type="ECO:0000256" key="1">
    <source>
        <dbReference type="SAM" id="Phobius"/>
    </source>
</evidence>
<name>A0ABU6MKC3_9BACI</name>
<dbReference type="Proteomes" id="UP001341444">
    <property type="component" value="Unassembled WGS sequence"/>
</dbReference>
<proteinExistence type="predicted"/>
<accession>A0ABU6MKC3</accession>
<evidence type="ECO:0000313" key="3">
    <source>
        <dbReference type="Proteomes" id="UP001341444"/>
    </source>
</evidence>
<organism evidence="2 3">
    <name type="scientific">Heyndrickxia acidicola</name>
    <dbReference type="NCBI Taxonomy" id="209389"/>
    <lineage>
        <taxon>Bacteria</taxon>
        <taxon>Bacillati</taxon>
        <taxon>Bacillota</taxon>
        <taxon>Bacilli</taxon>
        <taxon>Bacillales</taxon>
        <taxon>Bacillaceae</taxon>
        <taxon>Heyndrickxia</taxon>
    </lineage>
</organism>
<dbReference type="EMBL" id="JARMAB010000030">
    <property type="protein sequence ID" value="MED1205135.1"/>
    <property type="molecule type" value="Genomic_DNA"/>
</dbReference>
<dbReference type="RefSeq" id="WP_066262184.1">
    <property type="nucleotide sequence ID" value="NZ_JARMAB010000030.1"/>
</dbReference>
<keyword evidence="1" id="KW-0812">Transmembrane</keyword>
<gene>
    <name evidence="2" type="ORF">P4T90_18975</name>
</gene>
<comment type="caution">
    <text evidence="2">The sequence shown here is derived from an EMBL/GenBank/DDBJ whole genome shotgun (WGS) entry which is preliminary data.</text>
</comment>
<keyword evidence="1" id="KW-1133">Transmembrane helix</keyword>